<dbReference type="InterPro" id="IPR003779">
    <property type="entry name" value="CMD-like"/>
</dbReference>
<dbReference type="AlphaFoldDB" id="A0A171C186"/>
<keyword evidence="3" id="KW-1185">Reference proteome</keyword>
<comment type="caution">
    <text evidence="2">The sequence shown here is derived from an EMBL/GenBank/DDBJ whole genome shotgun (WGS) entry which is preliminary data.</text>
</comment>
<protein>
    <submittedName>
        <fullName evidence="2">Carboxymuconolactone decarboxylase</fullName>
    </submittedName>
</protein>
<evidence type="ECO:0000259" key="1">
    <source>
        <dbReference type="Pfam" id="PF02627"/>
    </source>
</evidence>
<dbReference type="InterPro" id="IPR052512">
    <property type="entry name" value="4CMD/NDH-1_regulator"/>
</dbReference>
<accession>A0A171C186</accession>
<dbReference type="STRING" id="161355.PS9374_01578"/>
<gene>
    <name evidence="2" type="ORF">PS9374_01578</name>
</gene>
<dbReference type="Proteomes" id="UP000077701">
    <property type="component" value="Unassembled WGS sequence"/>
</dbReference>
<evidence type="ECO:0000313" key="2">
    <source>
        <dbReference type="EMBL" id="GAT65934.1"/>
    </source>
</evidence>
<feature type="domain" description="Carboxymuconolactone decarboxylase-like" evidence="1">
    <location>
        <begin position="76"/>
        <end position="150"/>
    </location>
</feature>
<proteinExistence type="predicted"/>
<evidence type="ECO:0000313" key="3">
    <source>
        <dbReference type="Proteomes" id="UP000077701"/>
    </source>
</evidence>
<sequence length="168" mass="18411">MFIYVVTIGGKELPLTAEPAKDGGIAAPPVASVPDRPTGAPMDEYLDDTAPDRRARGLEIMKQVHGDDDPAGAPGDFFGMTVEHLFAEVWSRDGLSLRDRRLLLLGLLVGQGMDGDVELQLDAALRTGELTPDELREIVIFLTHYAGWPRGARLNVQVEELLSRFMKD</sequence>
<reference evidence="3" key="2">
    <citation type="submission" date="2016-04" db="EMBL/GenBank/DDBJ databases">
        <title>Planomonospora sphaerica JCM9374 whole genome shotgun sequence.</title>
        <authorList>
            <person name="Suzuki T."/>
            <person name="Dohra H."/>
            <person name="Kodani S."/>
        </authorList>
    </citation>
    <scope>NUCLEOTIDE SEQUENCE [LARGE SCALE GENOMIC DNA]</scope>
    <source>
        <strain evidence="3">JCM 9374</strain>
    </source>
</reference>
<dbReference type="SUPFAM" id="SSF69118">
    <property type="entry name" value="AhpD-like"/>
    <property type="match status" value="1"/>
</dbReference>
<dbReference type="PANTHER" id="PTHR33570">
    <property type="entry name" value="4-CARBOXYMUCONOLACTONE DECARBOXYLASE FAMILY PROTEIN"/>
    <property type="match status" value="1"/>
</dbReference>
<dbReference type="GO" id="GO:0051920">
    <property type="term" value="F:peroxiredoxin activity"/>
    <property type="evidence" value="ECO:0007669"/>
    <property type="project" value="InterPro"/>
</dbReference>
<name>A0A171C186_9ACTN</name>
<dbReference type="Gene3D" id="1.20.1290.10">
    <property type="entry name" value="AhpD-like"/>
    <property type="match status" value="1"/>
</dbReference>
<reference evidence="2 3" key="1">
    <citation type="journal article" date="2016" name="Genome Announc.">
        <title>Draft Genome Sequence of Planomonospora sphaerica JCM9374, a Rare Actinomycete.</title>
        <authorList>
            <person name="Dohra H."/>
            <person name="Suzuki T."/>
            <person name="Inoue Y."/>
            <person name="Kodani S."/>
        </authorList>
    </citation>
    <scope>NUCLEOTIDE SEQUENCE [LARGE SCALE GENOMIC DNA]</scope>
    <source>
        <strain evidence="2 3">JCM 9374</strain>
    </source>
</reference>
<dbReference type="Pfam" id="PF02627">
    <property type="entry name" value="CMD"/>
    <property type="match status" value="1"/>
</dbReference>
<dbReference type="PANTHER" id="PTHR33570:SF2">
    <property type="entry name" value="CARBOXYMUCONOLACTONE DECARBOXYLASE-LIKE DOMAIN-CONTAINING PROTEIN"/>
    <property type="match status" value="1"/>
</dbReference>
<dbReference type="InterPro" id="IPR029032">
    <property type="entry name" value="AhpD-like"/>
</dbReference>
<dbReference type="EMBL" id="BDCX01000003">
    <property type="protein sequence ID" value="GAT65934.1"/>
    <property type="molecule type" value="Genomic_DNA"/>
</dbReference>
<organism evidence="2 3">
    <name type="scientific">Planomonospora sphaerica</name>
    <dbReference type="NCBI Taxonomy" id="161355"/>
    <lineage>
        <taxon>Bacteria</taxon>
        <taxon>Bacillati</taxon>
        <taxon>Actinomycetota</taxon>
        <taxon>Actinomycetes</taxon>
        <taxon>Streptosporangiales</taxon>
        <taxon>Streptosporangiaceae</taxon>
        <taxon>Planomonospora</taxon>
    </lineage>
</organism>